<dbReference type="PROSITE" id="PS00478">
    <property type="entry name" value="LIM_DOMAIN_1"/>
    <property type="match status" value="2"/>
</dbReference>
<keyword evidence="2" id="KW-0677">Repeat</keyword>
<dbReference type="SMART" id="SM00132">
    <property type="entry name" value="LIM"/>
    <property type="match status" value="2"/>
</dbReference>
<keyword evidence="3 5" id="KW-0862">Zinc</keyword>
<dbReference type="PANTHER" id="PTHR24205:SF16">
    <property type="entry name" value="GH01042P-RELATED"/>
    <property type="match status" value="1"/>
</dbReference>
<dbReference type="PROSITE" id="PS50023">
    <property type="entry name" value="LIM_DOMAIN_2"/>
    <property type="match status" value="2"/>
</dbReference>
<name>A0A5K3ES38_MESCO</name>
<dbReference type="WBParaSite" id="MCU_002675-RA">
    <property type="protein sequence ID" value="MCU_002675-RA"/>
    <property type="gene ID" value="MCU_002675"/>
</dbReference>
<accession>A0A5K3ES38</accession>
<dbReference type="InterPro" id="IPR001781">
    <property type="entry name" value="Znf_LIM"/>
</dbReference>
<feature type="domain" description="LIM zinc-binding" evidence="6">
    <location>
        <begin position="4"/>
        <end position="64"/>
    </location>
</feature>
<dbReference type="GO" id="GO:0030018">
    <property type="term" value="C:Z disc"/>
    <property type="evidence" value="ECO:0007669"/>
    <property type="project" value="TreeGrafter"/>
</dbReference>
<evidence type="ECO:0000256" key="3">
    <source>
        <dbReference type="ARBA" id="ARBA00022833"/>
    </source>
</evidence>
<dbReference type="PANTHER" id="PTHR24205">
    <property type="entry name" value="FOUR AND A HALF LIM DOMAINS PROTEIN"/>
    <property type="match status" value="1"/>
</dbReference>
<dbReference type="Gene3D" id="2.10.110.10">
    <property type="entry name" value="Cysteine Rich Protein"/>
    <property type="match status" value="2"/>
</dbReference>
<evidence type="ECO:0000256" key="5">
    <source>
        <dbReference type="PROSITE-ProRule" id="PRU00125"/>
    </source>
</evidence>
<reference evidence="7" key="1">
    <citation type="submission" date="2019-11" db="UniProtKB">
        <authorList>
            <consortium name="WormBaseParasite"/>
        </authorList>
    </citation>
    <scope>IDENTIFICATION</scope>
</reference>
<dbReference type="AlphaFoldDB" id="A0A5K3ES38"/>
<evidence type="ECO:0000259" key="6">
    <source>
        <dbReference type="PROSITE" id="PS50023"/>
    </source>
</evidence>
<evidence type="ECO:0000313" key="7">
    <source>
        <dbReference type="WBParaSite" id="MCU_002675-RA"/>
    </source>
</evidence>
<dbReference type="GO" id="GO:0046872">
    <property type="term" value="F:metal ion binding"/>
    <property type="evidence" value="ECO:0007669"/>
    <property type="project" value="UniProtKB-KW"/>
</dbReference>
<dbReference type="SUPFAM" id="SSF57716">
    <property type="entry name" value="Glucocorticoid receptor-like (DNA-binding domain)"/>
    <property type="match status" value="2"/>
</dbReference>
<dbReference type="GO" id="GO:0005634">
    <property type="term" value="C:nucleus"/>
    <property type="evidence" value="ECO:0007669"/>
    <property type="project" value="TreeGrafter"/>
</dbReference>
<evidence type="ECO:0000256" key="1">
    <source>
        <dbReference type="ARBA" id="ARBA00022723"/>
    </source>
</evidence>
<dbReference type="GO" id="GO:0003712">
    <property type="term" value="F:transcription coregulator activity"/>
    <property type="evidence" value="ECO:0007669"/>
    <property type="project" value="TreeGrafter"/>
</dbReference>
<keyword evidence="1 5" id="KW-0479">Metal-binding</keyword>
<sequence>MNMLNCTKCMQPIGIAEPVVALNKRWHPKCFVCTNCQCNLVDKNFSSKTNAPYCEACFSEKHQPQCDKCAGPIESDQKYAVIGGKNYHSTCFVCEVCQKSLYGGKYAKKNDKITCLAHR</sequence>
<organism evidence="7">
    <name type="scientific">Mesocestoides corti</name>
    <name type="common">Flatworm</name>
    <dbReference type="NCBI Taxonomy" id="53468"/>
    <lineage>
        <taxon>Eukaryota</taxon>
        <taxon>Metazoa</taxon>
        <taxon>Spiralia</taxon>
        <taxon>Lophotrochozoa</taxon>
        <taxon>Platyhelminthes</taxon>
        <taxon>Cestoda</taxon>
        <taxon>Eucestoda</taxon>
        <taxon>Cyclophyllidea</taxon>
        <taxon>Mesocestoididae</taxon>
        <taxon>Mesocestoides</taxon>
    </lineage>
</organism>
<keyword evidence="4 5" id="KW-0440">LIM domain</keyword>
<dbReference type="Pfam" id="PF00412">
    <property type="entry name" value="LIM"/>
    <property type="match status" value="2"/>
</dbReference>
<protein>
    <submittedName>
        <fullName evidence="7">LIM zinc-binding domain-containing protein</fullName>
    </submittedName>
</protein>
<feature type="domain" description="LIM zinc-binding" evidence="6">
    <location>
        <begin position="65"/>
        <end position="119"/>
    </location>
</feature>
<dbReference type="CDD" id="cd08368">
    <property type="entry name" value="LIM"/>
    <property type="match status" value="1"/>
</dbReference>
<proteinExistence type="predicted"/>
<evidence type="ECO:0000256" key="2">
    <source>
        <dbReference type="ARBA" id="ARBA00022737"/>
    </source>
</evidence>
<evidence type="ECO:0000256" key="4">
    <source>
        <dbReference type="ARBA" id="ARBA00023038"/>
    </source>
</evidence>